<dbReference type="AlphaFoldDB" id="A0A6N4XAD2"/>
<proteinExistence type="predicted"/>
<evidence type="ECO:0000313" key="1">
    <source>
        <dbReference type="EMBL" id="CAA7195371.1"/>
    </source>
</evidence>
<name>A0A6N4XAD2_9FLAO</name>
<keyword evidence="2" id="KW-1185">Reference proteome</keyword>
<dbReference type="Proteomes" id="UP000445144">
    <property type="component" value="Unassembled WGS sequence"/>
</dbReference>
<sequence>MKKNDSLKVRALKPKKETIEFLLSFSKNLEVIKINNKNYPISKN</sequence>
<gene>
    <name evidence="1" type="ORF">CHRY9293_01579</name>
</gene>
<protein>
    <submittedName>
        <fullName evidence="1">Uncharacterized protein</fullName>
    </submittedName>
</protein>
<dbReference type="EMBL" id="CACVBR010000010">
    <property type="protein sequence ID" value="CAA7195371.1"/>
    <property type="molecule type" value="Genomic_DNA"/>
</dbReference>
<organism evidence="1 2">
    <name type="scientific">Chryseobacterium potabilaquae</name>
    <dbReference type="NCBI Taxonomy" id="2675057"/>
    <lineage>
        <taxon>Bacteria</taxon>
        <taxon>Pseudomonadati</taxon>
        <taxon>Bacteroidota</taxon>
        <taxon>Flavobacteriia</taxon>
        <taxon>Flavobacteriales</taxon>
        <taxon>Weeksellaceae</taxon>
        <taxon>Chryseobacterium group</taxon>
        <taxon>Chryseobacterium</taxon>
    </lineage>
</organism>
<evidence type="ECO:0000313" key="2">
    <source>
        <dbReference type="Proteomes" id="UP000445144"/>
    </source>
</evidence>
<accession>A0A6N4XAD2</accession>
<reference evidence="1 2" key="1">
    <citation type="submission" date="2020-01" db="EMBL/GenBank/DDBJ databases">
        <authorList>
            <person name="Rodrigo-Torres L."/>
            <person name="Arahal R. D."/>
            <person name="Lucena T."/>
        </authorList>
    </citation>
    <scope>NUCLEOTIDE SEQUENCE [LARGE SCALE GENOMIC DNA]</scope>
    <source>
        <strain evidence="1 2">CECT 9293</strain>
    </source>
</reference>